<dbReference type="Gene3D" id="3.40.50.2300">
    <property type="match status" value="1"/>
</dbReference>
<feature type="modified residue" description="4-aspartylphosphate" evidence="1">
    <location>
        <position position="53"/>
    </location>
</feature>
<gene>
    <name evidence="4" type="ordered locus">SGRA_0495</name>
</gene>
<dbReference type="PANTHER" id="PTHR37299:SF1">
    <property type="entry name" value="STAGE 0 SPORULATION PROTEIN A HOMOLOG"/>
    <property type="match status" value="1"/>
</dbReference>
<dbReference type="InterPro" id="IPR007492">
    <property type="entry name" value="LytTR_DNA-bd_dom"/>
</dbReference>
<dbReference type="STRING" id="984262.SGRA_0495"/>
<dbReference type="eggNOG" id="COG3279">
    <property type="taxonomic scope" value="Bacteria"/>
</dbReference>
<dbReference type="GO" id="GO:0003677">
    <property type="term" value="F:DNA binding"/>
    <property type="evidence" value="ECO:0007669"/>
    <property type="project" value="InterPro"/>
</dbReference>
<dbReference type="InterPro" id="IPR046947">
    <property type="entry name" value="LytR-like"/>
</dbReference>
<keyword evidence="1" id="KW-0597">Phosphoprotein</keyword>
<dbReference type="InterPro" id="IPR011006">
    <property type="entry name" value="CheY-like_superfamily"/>
</dbReference>
<dbReference type="Proteomes" id="UP000007519">
    <property type="component" value="Chromosome"/>
</dbReference>
<protein>
    <submittedName>
        <fullName evidence="4">Two component transcriptional regulator, LytTR family protein</fullName>
    </submittedName>
</protein>
<dbReference type="FunFam" id="3.40.50.2300:FF:000051">
    <property type="entry name" value="Two-component response regulator yehT"/>
    <property type="match status" value="1"/>
</dbReference>
<dbReference type="OrthoDB" id="1646880at2"/>
<dbReference type="PANTHER" id="PTHR37299">
    <property type="entry name" value="TRANSCRIPTIONAL REGULATOR-RELATED"/>
    <property type="match status" value="1"/>
</dbReference>
<dbReference type="SMART" id="SM00448">
    <property type="entry name" value="REC"/>
    <property type="match status" value="1"/>
</dbReference>
<dbReference type="RefSeq" id="WP_014373479.1">
    <property type="nucleotide sequence ID" value="NC_016940.1"/>
</dbReference>
<sequence>MNVLIVDDEPLARDVLQTYIEKIPSLQLIGSCQNAIEAFEQLNSQKVDLMLLDIHMPQISGIDFLKTLAQPPLVIFTTAYSNYALESYELNVVDYLLKPIAFDRFVKAINKAMGLQKNRGQERQTKAAEPQTKGSDYIFVKADKKLIKVRFDEIFYIEGLKDYVILHTPQGRIVTLQTMKLLEAKLPAQLFKRVHRSYIANLSKIAMLEGNMLELNGKSIPVGKNYRDELLAIINEKRL</sequence>
<dbReference type="KEGG" id="sgn:SGRA_0495"/>
<evidence type="ECO:0000259" key="3">
    <source>
        <dbReference type="PROSITE" id="PS50930"/>
    </source>
</evidence>
<proteinExistence type="predicted"/>
<dbReference type="HOGENOM" id="CLU_000445_14_1_10"/>
<dbReference type="AlphaFoldDB" id="H6L9Q6"/>
<evidence type="ECO:0000313" key="4">
    <source>
        <dbReference type="EMBL" id="AFC23234.1"/>
    </source>
</evidence>
<evidence type="ECO:0000259" key="2">
    <source>
        <dbReference type="PROSITE" id="PS50110"/>
    </source>
</evidence>
<dbReference type="Gene3D" id="2.40.50.1020">
    <property type="entry name" value="LytTr DNA-binding domain"/>
    <property type="match status" value="1"/>
</dbReference>
<feature type="domain" description="HTH LytTR-type" evidence="3">
    <location>
        <begin position="138"/>
        <end position="236"/>
    </location>
</feature>
<dbReference type="EMBL" id="CP002831">
    <property type="protein sequence ID" value="AFC23234.1"/>
    <property type="molecule type" value="Genomic_DNA"/>
</dbReference>
<dbReference type="PROSITE" id="PS50110">
    <property type="entry name" value="RESPONSE_REGULATORY"/>
    <property type="match status" value="1"/>
</dbReference>
<dbReference type="Pfam" id="PF00072">
    <property type="entry name" value="Response_reg"/>
    <property type="match status" value="1"/>
</dbReference>
<dbReference type="Pfam" id="PF04397">
    <property type="entry name" value="LytTR"/>
    <property type="match status" value="1"/>
</dbReference>
<evidence type="ECO:0000313" key="5">
    <source>
        <dbReference type="Proteomes" id="UP000007519"/>
    </source>
</evidence>
<accession>H6L9Q6</accession>
<dbReference type="SUPFAM" id="SSF52172">
    <property type="entry name" value="CheY-like"/>
    <property type="match status" value="1"/>
</dbReference>
<keyword evidence="5" id="KW-1185">Reference proteome</keyword>
<dbReference type="GO" id="GO:0000156">
    <property type="term" value="F:phosphorelay response regulator activity"/>
    <property type="evidence" value="ECO:0007669"/>
    <property type="project" value="InterPro"/>
</dbReference>
<dbReference type="SMART" id="SM00850">
    <property type="entry name" value="LytTR"/>
    <property type="match status" value="1"/>
</dbReference>
<reference evidence="4 5" key="1">
    <citation type="journal article" date="2012" name="Stand. Genomic Sci.">
        <title>Complete genome sequencing and analysis of Saprospira grandis str. Lewin, a predatory marine bacterium.</title>
        <authorList>
            <person name="Saw J.H."/>
            <person name="Yuryev A."/>
            <person name="Kanbe M."/>
            <person name="Hou S."/>
            <person name="Young A.G."/>
            <person name="Aizawa S."/>
            <person name="Alam M."/>
        </authorList>
    </citation>
    <scope>NUCLEOTIDE SEQUENCE [LARGE SCALE GENOMIC DNA]</scope>
    <source>
        <strain evidence="4 5">Lewin</strain>
    </source>
</reference>
<name>H6L9Q6_SAPGL</name>
<evidence type="ECO:0000256" key="1">
    <source>
        <dbReference type="PROSITE-ProRule" id="PRU00169"/>
    </source>
</evidence>
<feature type="domain" description="Response regulatory" evidence="2">
    <location>
        <begin position="2"/>
        <end position="113"/>
    </location>
</feature>
<dbReference type="InterPro" id="IPR001789">
    <property type="entry name" value="Sig_transdc_resp-reg_receiver"/>
</dbReference>
<organism evidence="4 5">
    <name type="scientific">Saprospira grandis (strain Lewin)</name>
    <dbReference type="NCBI Taxonomy" id="984262"/>
    <lineage>
        <taxon>Bacteria</taxon>
        <taxon>Pseudomonadati</taxon>
        <taxon>Bacteroidota</taxon>
        <taxon>Saprospiria</taxon>
        <taxon>Saprospirales</taxon>
        <taxon>Saprospiraceae</taxon>
        <taxon>Saprospira</taxon>
    </lineage>
</organism>
<dbReference type="PROSITE" id="PS50930">
    <property type="entry name" value="HTH_LYTTR"/>
    <property type="match status" value="1"/>
</dbReference>